<dbReference type="GeneID" id="70184864"/>
<evidence type="ECO:0000313" key="2">
    <source>
        <dbReference type="Proteomes" id="UP000756346"/>
    </source>
</evidence>
<keyword evidence="2" id="KW-1185">Reference proteome</keyword>
<dbReference type="AlphaFoldDB" id="A0A9P8XWM3"/>
<sequence length="498" mass="56383">MDEVRQYLDGLNEDQLRFARILLASRSGTDIVAQAPLEIVAAIVQLLDNASFGSCLLVSRGWRRRLLSNVPLYAFARAAYPSLFHASQPSRSVILEAFASTSRRDASTFKSVLHTKLCFDSSVFHLTEPPEQQQPARTASADEEVVDDATIRYANGKLAWCFGWTFFVLDDLHFHTRRYLYSPLERMLPPMMNLLALGDQLVVAYGGGHLFAWNHAEEPISKRWKRIASMPRHCETEGLRIVVVLDSRAVLDWDFATNRMSEISMQGTLNDLSHITGVAQSRGSWTHLGVLVHPTPGATSSFLSAFRSDHEDVSIWLYEVTDGVLRPDSYKLVPVKVNANAHGPQELPFVTIQKSNCFGSYQISFRQRHQHKPQLDCLYEYNIYSSRLTQVESNHHYSFGSSALWNNRLYHTHSTNMVRTEGNKQILGQEEVELCRHATDLGPVENALCDLVSHEEKEPERLGSFDGGGNLFTQELFSDDMFVVWCPPDGRLSVWTFQ</sequence>
<dbReference type="EMBL" id="JAGTJQ010000010">
    <property type="protein sequence ID" value="KAH7021292.1"/>
    <property type="molecule type" value="Genomic_DNA"/>
</dbReference>
<reference evidence="1" key="1">
    <citation type="journal article" date="2021" name="Nat. Commun.">
        <title>Genetic determinants of endophytism in the Arabidopsis root mycobiome.</title>
        <authorList>
            <person name="Mesny F."/>
            <person name="Miyauchi S."/>
            <person name="Thiergart T."/>
            <person name="Pickel B."/>
            <person name="Atanasova L."/>
            <person name="Karlsson M."/>
            <person name="Huettel B."/>
            <person name="Barry K.W."/>
            <person name="Haridas S."/>
            <person name="Chen C."/>
            <person name="Bauer D."/>
            <person name="Andreopoulos W."/>
            <person name="Pangilinan J."/>
            <person name="LaButti K."/>
            <person name="Riley R."/>
            <person name="Lipzen A."/>
            <person name="Clum A."/>
            <person name="Drula E."/>
            <person name="Henrissat B."/>
            <person name="Kohler A."/>
            <person name="Grigoriev I.V."/>
            <person name="Martin F.M."/>
            <person name="Hacquard S."/>
        </authorList>
    </citation>
    <scope>NUCLEOTIDE SEQUENCE</scope>
    <source>
        <strain evidence="1">MPI-CAGE-CH-0230</strain>
    </source>
</reference>
<evidence type="ECO:0008006" key="3">
    <source>
        <dbReference type="Google" id="ProtNLM"/>
    </source>
</evidence>
<dbReference type="RefSeq" id="XP_046007493.1">
    <property type="nucleotide sequence ID" value="XM_046155318.1"/>
</dbReference>
<evidence type="ECO:0000313" key="1">
    <source>
        <dbReference type="EMBL" id="KAH7021292.1"/>
    </source>
</evidence>
<dbReference type="Proteomes" id="UP000756346">
    <property type="component" value="Unassembled WGS sequence"/>
</dbReference>
<dbReference type="OrthoDB" id="5295250at2759"/>
<proteinExistence type="predicted"/>
<protein>
    <recommendedName>
        <fullName evidence="3">F-box domain-containing protein</fullName>
    </recommendedName>
</protein>
<gene>
    <name evidence="1" type="ORF">B0I36DRAFT_334197</name>
</gene>
<name>A0A9P8XWM3_9PEZI</name>
<comment type="caution">
    <text evidence="1">The sequence shown here is derived from an EMBL/GenBank/DDBJ whole genome shotgun (WGS) entry which is preliminary data.</text>
</comment>
<accession>A0A9P8XWM3</accession>
<organism evidence="1 2">
    <name type="scientific">Microdochium trichocladiopsis</name>
    <dbReference type="NCBI Taxonomy" id="1682393"/>
    <lineage>
        <taxon>Eukaryota</taxon>
        <taxon>Fungi</taxon>
        <taxon>Dikarya</taxon>
        <taxon>Ascomycota</taxon>
        <taxon>Pezizomycotina</taxon>
        <taxon>Sordariomycetes</taxon>
        <taxon>Xylariomycetidae</taxon>
        <taxon>Xylariales</taxon>
        <taxon>Microdochiaceae</taxon>
        <taxon>Microdochium</taxon>
    </lineage>
</organism>